<evidence type="ECO:0000259" key="7">
    <source>
        <dbReference type="Pfam" id="PF01048"/>
    </source>
</evidence>
<keyword evidence="5 8" id="KW-0808">Transferase</keyword>
<dbReference type="InterPro" id="IPR018016">
    <property type="entry name" value="Nucleoside_phosphorylase_CS"/>
</dbReference>
<sequence>MPVHIHPTAPLARRALLPGDPGRALALAQLVMSEPKMFNHNRGLWGYTGTAADGEPLTIQSTGMGGPSAAIVLEELCDLGLEVALRVGTCGALHDDLALGDLVIADAALASDGASRALGADGRVTADAGLVAALAAADGAAGARTGAVASSDLFYDRDPERTAGWRQAGALAVEMEAATLLRVGELRAIRVGCLLAVSDVFEADGARRRIDAEALVQAAERLGRVGAAALAGP</sequence>
<dbReference type="GO" id="GO:0005829">
    <property type="term" value="C:cytosol"/>
    <property type="evidence" value="ECO:0007669"/>
    <property type="project" value="TreeGrafter"/>
</dbReference>
<dbReference type="PANTHER" id="PTHR43691:SF11">
    <property type="entry name" value="FI09636P-RELATED"/>
    <property type="match status" value="1"/>
</dbReference>
<comment type="similarity">
    <text evidence="1">Belongs to the PNP/UDP phosphorylase family.</text>
</comment>
<name>A0A6J4TC70_9ACTN</name>
<proteinExistence type="inferred from homology"/>
<keyword evidence="4 8" id="KW-0328">Glycosyltransferase</keyword>
<dbReference type="InterPro" id="IPR035994">
    <property type="entry name" value="Nucleoside_phosphorylase_sf"/>
</dbReference>
<evidence type="ECO:0000256" key="5">
    <source>
        <dbReference type="ARBA" id="ARBA00022679"/>
    </source>
</evidence>
<evidence type="ECO:0000256" key="1">
    <source>
        <dbReference type="ARBA" id="ARBA00010456"/>
    </source>
</evidence>
<dbReference type="AlphaFoldDB" id="A0A6J4TC70"/>
<dbReference type="Pfam" id="PF01048">
    <property type="entry name" value="PNP_UDP_1"/>
    <property type="match status" value="1"/>
</dbReference>
<accession>A0A6J4TC70</accession>
<dbReference type="InterPro" id="IPR000845">
    <property type="entry name" value="Nucleoside_phosphorylase_d"/>
</dbReference>
<evidence type="ECO:0000256" key="4">
    <source>
        <dbReference type="ARBA" id="ARBA00022676"/>
    </source>
</evidence>
<dbReference type="GO" id="GO:0004850">
    <property type="term" value="F:uridine phosphorylase activity"/>
    <property type="evidence" value="ECO:0007669"/>
    <property type="project" value="UniProtKB-EC"/>
</dbReference>
<dbReference type="PANTHER" id="PTHR43691">
    <property type="entry name" value="URIDINE PHOSPHORYLASE"/>
    <property type="match status" value="1"/>
</dbReference>
<comment type="catalytic activity">
    <reaction evidence="6">
        <text>uridine + phosphate = alpha-D-ribose 1-phosphate + uracil</text>
        <dbReference type="Rhea" id="RHEA:24388"/>
        <dbReference type="ChEBI" id="CHEBI:16704"/>
        <dbReference type="ChEBI" id="CHEBI:17568"/>
        <dbReference type="ChEBI" id="CHEBI:43474"/>
        <dbReference type="ChEBI" id="CHEBI:57720"/>
        <dbReference type="EC" id="2.4.2.3"/>
    </reaction>
</comment>
<dbReference type="EC" id="2.4.2.3" evidence="2"/>
<evidence type="ECO:0000313" key="8">
    <source>
        <dbReference type="EMBL" id="CAA9519370.1"/>
    </source>
</evidence>
<protein>
    <recommendedName>
        <fullName evidence="3">Uridine phosphorylase</fullName>
        <ecNumber evidence="2">2.4.2.3</ecNumber>
    </recommendedName>
</protein>
<feature type="domain" description="Nucleoside phosphorylase" evidence="7">
    <location>
        <begin position="14"/>
        <end position="230"/>
    </location>
</feature>
<reference evidence="8" key="1">
    <citation type="submission" date="2020-02" db="EMBL/GenBank/DDBJ databases">
        <authorList>
            <person name="Meier V. D."/>
        </authorList>
    </citation>
    <scope>NUCLEOTIDE SEQUENCE</scope>
    <source>
        <strain evidence="8">AVDCRST_MAG67</strain>
    </source>
</reference>
<dbReference type="SUPFAM" id="SSF53167">
    <property type="entry name" value="Purine and uridine phosphorylases"/>
    <property type="match status" value="1"/>
</dbReference>
<evidence type="ECO:0000256" key="6">
    <source>
        <dbReference type="ARBA" id="ARBA00048447"/>
    </source>
</evidence>
<gene>
    <name evidence="8" type="ORF">AVDCRST_MAG67-3285</name>
</gene>
<evidence type="ECO:0000256" key="3">
    <source>
        <dbReference type="ARBA" id="ARBA00021980"/>
    </source>
</evidence>
<dbReference type="GO" id="GO:0009164">
    <property type="term" value="P:nucleoside catabolic process"/>
    <property type="evidence" value="ECO:0007669"/>
    <property type="project" value="UniProtKB-ARBA"/>
</dbReference>
<dbReference type="EMBL" id="CADCVQ010000139">
    <property type="protein sequence ID" value="CAA9519370.1"/>
    <property type="molecule type" value="Genomic_DNA"/>
</dbReference>
<dbReference type="Gene3D" id="3.40.50.1580">
    <property type="entry name" value="Nucleoside phosphorylase domain"/>
    <property type="match status" value="1"/>
</dbReference>
<dbReference type="PROSITE" id="PS01232">
    <property type="entry name" value="PNP_UDP_1"/>
    <property type="match status" value="1"/>
</dbReference>
<evidence type="ECO:0000256" key="2">
    <source>
        <dbReference type="ARBA" id="ARBA00011888"/>
    </source>
</evidence>
<organism evidence="8">
    <name type="scientific">uncultured Solirubrobacteraceae bacterium</name>
    <dbReference type="NCBI Taxonomy" id="1162706"/>
    <lineage>
        <taxon>Bacteria</taxon>
        <taxon>Bacillati</taxon>
        <taxon>Actinomycetota</taxon>
        <taxon>Thermoleophilia</taxon>
        <taxon>Solirubrobacterales</taxon>
        <taxon>Solirubrobacteraceae</taxon>
        <taxon>environmental samples</taxon>
    </lineage>
</organism>